<evidence type="ECO:0000256" key="1">
    <source>
        <dbReference type="SAM" id="MobiDB-lite"/>
    </source>
</evidence>
<sequence>MSSRTRKGSGATGAKVAGAGGTSGGKNGDGDKVSAGDKGGKRAGASEPAGRAEPARPHQGGQQAALTRYREKRHFGRTSEPRGEGTEPGGAPSFVVQIHDASTMHFDFRLEVDGVLKSWSVPKGPSPDPREKRLAMPTEDHPMEYRDFEGIIPAGEYGGGTVIVWDQGTYQPLTEDFAAGLERGHVKFRLEGSKLRGGYALTRFRGGSGEDGRAAWLLVKENDERAVRDGRTPDPVRARSARTSRTLKQVGAQATEEDTWHSE</sequence>
<feature type="compositionally biased region" description="Basic and acidic residues" evidence="1">
    <location>
        <begin position="226"/>
        <end position="237"/>
    </location>
</feature>
<feature type="compositionally biased region" description="Low complexity" evidence="1">
    <location>
        <begin position="8"/>
        <end position="17"/>
    </location>
</feature>
<feature type="region of interest" description="Disordered" evidence="1">
    <location>
        <begin position="1"/>
        <end position="93"/>
    </location>
</feature>
<dbReference type="InterPro" id="IPR014144">
    <property type="entry name" value="LigD_PE_domain"/>
</dbReference>
<reference evidence="4" key="1">
    <citation type="journal article" date="2019" name="Int. J. Syst. Evol. Microbiol.">
        <title>The Global Catalogue of Microorganisms (GCM) 10K type strain sequencing project: providing services to taxonomists for standard genome sequencing and annotation.</title>
        <authorList>
            <consortium name="The Broad Institute Genomics Platform"/>
            <consortium name="The Broad Institute Genome Sequencing Center for Infectious Disease"/>
            <person name="Wu L."/>
            <person name="Ma J."/>
        </authorList>
    </citation>
    <scope>NUCLEOTIDE SEQUENCE [LARGE SCALE GENOMIC DNA]</scope>
    <source>
        <strain evidence="4">CGMCC 4.7178</strain>
    </source>
</reference>
<organism evidence="3 4">
    <name type="scientific">Streptomyces daqingensis</name>
    <dbReference type="NCBI Taxonomy" id="1472640"/>
    <lineage>
        <taxon>Bacteria</taxon>
        <taxon>Bacillati</taxon>
        <taxon>Actinomycetota</taxon>
        <taxon>Actinomycetes</taxon>
        <taxon>Kitasatosporales</taxon>
        <taxon>Streptomycetaceae</taxon>
        <taxon>Streptomyces</taxon>
    </lineage>
</organism>
<comment type="caution">
    <text evidence="3">The sequence shown here is derived from an EMBL/GenBank/DDBJ whole genome shotgun (WGS) entry which is preliminary data.</text>
</comment>
<dbReference type="PANTHER" id="PTHR39465">
    <property type="entry name" value="DNA LIGASE D, 3'-PHOSPHOESTERASE DOMAIN"/>
    <property type="match status" value="1"/>
</dbReference>
<dbReference type="Proteomes" id="UP000631535">
    <property type="component" value="Unassembled WGS sequence"/>
</dbReference>
<protein>
    <recommendedName>
        <fullName evidence="2">DNA ligase D 3'-phosphoesterase domain-containing protein</fullName>
    </recommendedName>
</protein>
<keyword evidence="4" id="KW-1185">Reference proteome</keyword>
<dbReference type="PANTHER" id="PTHR39465:SF1">
    <property type="entry name" value="DNA LIGASE D 3'-PHOSPHOESTERASE DOMAIN-CONTAINING PROTEIN"/>
    <property type="match status" value="1"/>
</dbReference>
<gene>
    <name evidence="3" type="ORF">GCM10012287_05610</name>
</gene>
<proteinExistence type="predicted"/>
<name>A0ABQ2LU77_9ACTN</name>
<dbReference type="EMBL" id="BMMP01000002">
    <property type="protein sequence ID" value="GGO43151.1"/>
    <property type="molecule type" value="Genomic_DNA"/>
</dbReference>
<evidence type="ECO:0000313" key="4">
    <source>
        <dbReference type="Proteomes" id="UP000631535"/>
    </source>
</evidence>
<feature type="domain" description="DNA ligase D 3'-phosphoesterase" evidence="2">
    <location>
        <begin position="97"/>
        <end position="203"/>
    </location>
</feature>
<feature type="region of interest" description="Disordered" evidence="1">
    <location>
        <begin position="226"/>
        <end position="263"/>
    </location>
</feature>
<accession>A0ABQ2LU77</accession>
<feature type="compositionally biased region" description="Basic and acidic residues" evidence="1">
    <location>
        <begin position="28"/>
        <end position="40"/>
    </location>
</feature>
<feature type="compositionally biased region" description="Gly residues" evidence="1">
    <location>
        <begin position="18"/>
        <end position="27"/>
    </location>
</feature>
<evidence type="ECO:0000313" key="3">
    <source>
        <dbReference type="EMBL" id="GGO43151.1"/>
    </source>
</evidence>
<dbReference type="NCBIfam" id="TIGR02777">
    <property type="entry name" value="LigD_PE_dom"/>
    <property type="match status" value="1"/>
</dbReference>
<dbReference type="Pfam" id="PF13298">
    <property type="entry name" value="LigD_N"/>
    <property type="match status" value="1"/>
</dbReference>
<evidence type="ECO:0000259" key="2">
    <source>
        <dbReference type="Pfam" id="PF13298"/>
    </source>
</evidence>